<accession>C5LRX1</accession>
<name>C5LRX1_PERM5</name>
<dbReference type="AlphaFoldDB" id="C5LRX1"/>
<sequence>MKTTSRVQIVVLRIGDSKRIGFMFISSIKLIFLVLSFHNYVLGDLNGLFFSSKLYHTPFLVLNFRADNTVFMVISDDTVDPMKAHWEHVPGTEDINAFAIHLTDEQYIDMANMFPLDYRSHTLYGVLKHTIDANPIRYIEMSYGLETVSFGIRLFHIMRIV</sequence>
<proteinExistence type="predicted"/>
<organism evidence="3">
    <name type="scientific">Perkinsus marinus (strain ATCC 50983 / TXsc)</name>
    <dbReference type="NCBI Taxonomy" id="423536"/>
    <lineage>
        <taxon>Eukaryota</taxon>
        <taxon>Sar</taxon>
        <taxon>Alveolata</taxon>
        <taxon>Perkinsozoa</taxon>
        <taxon>Perkinsea</taxon>
        <taxon>Perkinsida</taxon>
        <taxon>Perkinsidae</taxon>
        <taxon>Perkinsus</taxon>
    </lineage>
</organism>
<keyword evidence="1" id="KW-0472">Membrane</keyword>
<evidence type="ECO:0000256" key="1">
    <source>
        <dbReference type="SAM" id="Phobius"/>
    </source>
</evidence>
<keyword evidence="3" id="KW-1185">Reference proteome</keyword>
<dbReference type="EMBL" id="GG684992">
    <property type="protein sequence ID" value="EER00519.1"/>
    <property type="molecule type" value="Genomic_DNA"/>
</dbReference>
<dbReference type="Proteomes" id="UP000007800">
    <property type="component" value="Unassembled WGS sequence"/>
</dbReference>
<feature type="transmembrane region" description="Helical" evidence="1">
    <location>
        <begin position="20"/>
        <end position="42"/>
    </location>
</feature>
<keyword evidence="1" id="KW-0812">Transmembrane</keyword>
<reference evidence="2 3" key="1">
    <citation type="submission" date="2008-07" db="EMBL/GenBank/DDBJ databases">
        <authorList>
            <person name="El-Sayed N."/>
            <person name="Caler E."/>
            <person name="Inman J."/>
            <person name="Amedeo P."/>
            <person name="Hass B."/>
            <person name="Wortman J."/>
        </authorList>
    </citation>
    <scope>NUCLEOTIDE SEQUENCE [LARGE SCALE GENOMIC DNA]</scope>
    <source>
        <strain evidence="3">ATCC 50983 / TXsc</strain>
    </source>
</reference>
<evidence type="ECO:0000313" key="2">
    <source>
        <dbReference type="EMBL" id="EER00519.1"/>
    </source>
</evidence>
<dbReference type="InParanoid" id="C5LRX1"/>
<protein>
    <submittedName>
        <fullName evidence="2">Uncharacterized protein</fullName>
    </submittedName>
</protein>
<dbReference type="RefSeq" id="XP_002767801.1">
    <property type="nucleotide sequence ID" value="XM_002767755.1"/>
</dbReference>
<gene>
    <name evidence="2" type="ORF">Pmar_PMAR024823</name>
</gene>
<dbReference type="GeneID" id="9043598"/>
<evidence type="ECO:0000313" key="3">
    <source>
        <dbReference type="Proteomes" id="UP000007800"/>
    </source>
</evidence>
<keyword evidence="1" id="KW-1133">Transmembrane helix</keyword>